<evidence type="ECO:0000256" key="3">
    <source>
        <dbReference type="ARBA" id="ARBA00022723"/>
    </source>
</evidence>
<dbReference type="GO" id="GO:0017111">
    <property type="term" value="F:ribonucleoside triphosphate phosphatase activity"/>
    <property type="evidence" value="ECO:0007669"/>
    <property type="project" value="InterPro"/>
</dbReference>
<name>A0A947GC00_9HYPH</name>
<keyword evidence="5 10" id="KW-0378">Hydrolase</keyword>
<feature type="binding site" evidence="10">
    <location>
        <position position="77"/>
    </location>
    <ligand>
        <name>substrate</name>
    </ligand>
</feature>
<reference evidence="12 13" key="1">
    <citation type="submission" date="2021-06" db="EMBL/GenBank/DDBJ databases">
        <authorList>
            <person name="Grouzdev D.S."/>
            <person name="Koziaeva V."/>
        </authorList>
    </citation>
    <scope>NUCLEOTIDE SEQUENCE [LARGE SCALE GENOMIC DNA]</scope>
    <source>
        <strain evidence="12 13">22</strain>
    </source>
</reference>
<dbReference type="HAMAP" id="MF_01405">
    <property type="entry name" value="Non_canon_purine_NTPase"/>
    <property type="match status" value="1"/>
</dbReference>
<feature type="binding site" evidence="10">
    <location>
        <position position="185"/>
    </location>
    <ligand>
        <name>substrate</name>
    </ligand>
</feature>
<dbReference type="InterPro" id="IPR020922">
    <property type="entry name" value="dITP/XTP_pyrophosphatase"/>
</dbReference>
<evidence type="ECO:0000313" key="12">
    <source>
        <dbReference type="EMBL" id="MBT9290838.1"/>
    </source>
</evidence>
<evidence type="ECO:0000256" key="10">
    <source>
        <dbReference type="HAMAP-Rule" id="MF_01405"/>
    </source>
</evidence>
<keyword evidence="4 10" id="KW-0547">Nucleotide-binding</keyword>
<dbReference type="GO" id="GO:0035870">
    <property type="term" value="F:dITP diphosphatase activity"/>
    <property type="evidence" value="ECO:0007669"/>
    <property type="project" value="UniProtKB-UniRule"/>
</dbReference>
<dbReference type="PANTHER" id="PTHR11067:SF9">
    <property type="entry name" value="INOSINE TRIPHOSPHATE PYROPHOSPHATASE"/>
    <property type="match status" value="1"/>
</dbReference>
<evidence type="ECO:0000256" key="7">
    <source>
        <dbReference type="ARBA" id="ARBA00023080"/>
    </source>
</evidence>
<evidence type="ECO:0000256" key="5">
    <source>
        <dbReference type="ARBA" id="ARBA00022801"/>
    </source>
</evidence>
<keyword evidence="3 10" id="KW-0479">Metal-binding</keyword>
<feature type="binding site" evidence="10">
    <location>
        <begin position="162"/>
        <end position="165"/>
    </location>
    <ligand>
        <name>substrate</name>
    </ligand>
</feature>
<gene>
    <name evidence="12" type="primary">rdgB</name>
    <name evidence="12" type="ORF">KL771_15325</name>
</gene>
<feature type="binding site" evidence="10">
    <location>
        <begin position="15"/>
        <end position="20"/>
    </location>
    <ligand>
        <name>substrate</name>
    </ligand>
</feature>
<evidence type="ECO:0000256" key="9">
    <source>
        <dbReference type="ARBA" id="ARBA00052017"/>
    </source>
</evidence>
<evidence type="ECO:0000256" key="4">
    <source>
        <dbReference type="ARBA" id="ARBA00022741"/>
    </source>
</evidence>
<comment type="catalytic activity">
    <reaction evidence="10">
        <text>ITP + H2O = IMP + diphosphate + H(+)</text>
        <dbReference type="Rhea" id="RHEA:29399"/>
        <dbReference type="ChEBI" id="CHEBI:15377"/>
        <dbReference type="ChEBI" id="CHEBI:15378"/>
        <dbReference type="ChEBI" id="CHEBI:33019"/>
        <dbReference type="ChEBI" id="CHEBI:58053"/>
        <dbReference type="ChEBI" id="CHEBI:61402"/>
        <dbReference type="EC" id="3.6.1.66"/>
    </reaction>
</comment>
<comment type="caution">
    <text evidence="12">The sequence shown here is derived from an EMBL/GenBank/DDBJ whole genome shotgun (WGS) entry which is preliminary data.</text>
</comment>
<dbReference type="SUPFAM" id="SSF52972">
    <property type="entry name" value="ITPase-like"/>
    <property type="match status" value="1"/>
</dbReference>
<dbReference type="Gene3D" id="3.90.950.10">
    <property type="match status" value="1"/>
</dbReference>
<feature type="binding site" evidence="10">
    <location>
        <begin position="197"/>
        <end position="198"/>
    </location>
    <ligand>
        <name>substrate</name>
    </ligand>
</feature>
<comment type="catalytic activity">
    <reaction evidence="8 10">
        <text>dITP + H2O = dIMP + diphosphate + H(+)</text>
        <dbReference type="Rhea" id="RHEA:28342"/>
        <dbReference type="ChEBI" id="CHEBI:15377"/>
        <dbReference type="ChEBI" id="CHEBI:15378"/>
        <dbReference type="ChEBI" id="CHEBI:33019"/>
        <dbReference type="ChEBI" id="CHEBI:61194"/>
        <dbReference type="ChEBI" id="CHEBI:61382"/>
        <dbReference type="EC" id="3.6.1.66"/>
    </reaction>
</comment>
<comment type="catalytic activity">
    <reaction evidence="9 10">
        <text>XTP + H2O = XMP + diphosphate + H(+)</text>
        <dbReference type="Rhea" id="RHEA:28610"/>
        <dbReference type="ChEBI" id="CHEBI:15377"/>
        <dbReference type="ChEBI" id="CHEBI:15378"/>
        <dbReference type="ChEBI" id="CHEBI:33019"/>
        <dbReference type="ChEBI" id="CHEBI:57464"/>
        <dbReference type="ChEBI" id="CHEBI:61314"/>
        <dbReference type="EC" id="3.6.1.66"/>
    </reaction>
</comment>
<feature type="binding site" evidence="10">
    <location>
        <position position="76"/>
    </location>
    <ligand>
        <name>Mg(2+)</name>
        <dbReference type="ChEBI" id="CHEBI:18420"/>
    </ligand>
</feature>
<organism evidence="12 13">
    <name type="scientific">Prosthecodimorpha staleyi</name>
    <dbReference type="NCBI Taxonomy" id="2840188"/>
    <lineage>
        <taxon>Bacteria</taxon>
        <taxon>Pseudomonadati</taxon>
        <taxon>Pseudomonadota</taxon>
        <taxon>Alphaproteobacteria</taxon>
        <taxon>Hyphomicrobiales</taxon>
        <taxon>Ancalomicrobiaceae</taxon>
        <taxon>Prosthecodimorpha</taxon>
    </lineage>
</organism>
<feature type="active site" description="Proton acceptor" evidence="10">
    <location>
        <position position="76"/>
    </location>
</feature>
<evidence type="ECO:0000256" key="1">
    <source>
        <dbReference type="ARBA" id="ARBA00008023"/>
    </source>
</evidence>
<keyword evidence="7 10" id="KW-0546">Nucleotide metabolism</keyword>
<dbReference type="InterPro" id="IPR029001">
    <property type="entry name" value="ITPase-like_fam"/>
</dbReference>
<dbReference type="GO" id="GO:0005829">
    <property type="term" value="C:cytosol"/>
    <property type="evidence" value="ECO:0007669"/>
    <property type="project" value="TreeGrafter"/>
</dbReference>
<proteinExistence type="inferred from homology"/>
<evidence type="ECO:0000256" key="6">
    <source>
        <dbReference type="ARBA" id="ARBA00022842"/>
    </source>
</evidence>
<dbReference type="PANTHER" id="PTHR11067">
    <property type="entry name" value="INOSINE TRIPHOSPHATE PYROPHOSPHATASE/HAM1 PROTEIN"/>
    <property type="match status" value="1"/>
</dbReference>
<accession>A0A947GC00</accession>
<dbReference type="GO" id="GO:0046872">
    <property type="term" value="F:metal ion binding"/>
    <property type="evidence" value="ECO:0007669"/>
    <property type="project" value="UniProtKB-KW"/>
</dbReference>
<keyword evidence="6 10" id="KW-0460">Magnesium</keyword>
<dbReference type="GO" id="GO:0009117">
    <property type="term" value="P:nucleotide metabolic process"/>
    <property type="evidence" value="ECO:0007669"/>
    <property type="project" value="UniProtKB-KW"/>
</dbReference>
<sequence length="212" mass="22702">MTARRLAGGRLVVATHNKGKLIEIEDLVRPYGFDAVSAGSLGLPEPEETGTTFEANAELKARAAAEASGLPALADDSGLAVTALGGDPGIYSARWAGPDKDFGRAMRNVEELLQQKGAVAPEARHAYFVAALCLAWPDGHIETFRGEVHGTLVWPPRGDLGFGYDPMFLPEGETRTFGEMTREEKHGRGPGRDGLSHRARAFSLFARACLEA</sequence>
<dbReference type="GO" id="GO:0036222">
    <property type="term" value="F:XTP diphosphatase activity"/>
    <property type="evidence" value="ECO:0007669"/>
    <property type="project" value="UniProtKB-UniRule"/>
</dbReference>
<evidence type="ECO:0000256" key="11">
    <source>
        <dbReference type="RuleBase" id="RU003781"/>
    </source>
</evidence>
<keyword evidence="13" id="KW-1185">Reference proteome</keyword>
<evidence type="ECO:0000313" key="13">
    <source>
        <dbReference type="Proteomes" id="UP000766595"/>
    </source>
</evidence>
<dbReference type="GO" id="GO:0009146">
    <property type="term" value="P:purine nucleoside triphosphate catabolic process"/>
    <property type="evidence" value="ECO:0007669"/>
    <property type="project" value="UniProtKB-UniRule"/>
</dbReference>
<dbReference type="EMBL" id="JAHHZF010000007">
    <property type="protein sequence ID" value="MBT9290838.1"/>
    <property type="molecule type" value="Genomic_DNA"/>
</dbReference>
<comment type="cofactor">
    <cofactor evidence="10">
        <name>Mg(2+)</name>
        <dbReference type="ChEBI" id="CHEBI:18420"/>
    </cofactor>
    <text evidence="10">Binds 1 Mg(2+) ion per subunit.</text>
</comment>
<dbReference type="EC" id="3.6.1.66" evidence="10"/>
<dbReference type="AlphaFoldDB" id="A0A947GC00"/>
<dbReference type="GO" id="GO:0036220">
    <property type="term" value="F:ITP diphosphatase activity"/>
    <property type="evidence" value="ECO:0007669"/>
    <property type="project" value="UniProtKB-UniRule"/>
</dbReference>
<dbReference type="NCBIfam" id="TIGR00042">
    <property type="entry name" value="RdgB/HAM1 family non-canonical purine NTP pyrophosphatase"/>
    <property type="match status" value="1"/>
</dbReference>
<comment type="similarity">
    <text evidence="1 10 11">Belongs to the HAM1 NTPase family.</text>
</comment>
<comment type="function">
    <text evidence="10">Pyrophosphatase that catalyzes the hydrolysis of nucleoside triphosphates to their monophosphate derivatives, with a high preference for the non-canonical purine nucleotides XTP (xanthosine triphosphate), dITP (deoxyinosine triphosphate) and ITP. Seems to function as a house-cleaning enzyme that removes non-canonical purine nucleotides from the nucleotide pool, thus preventing their incorporation into DNA/RNA and avoiding chromosomal lesions.</text>
</comment>
<dbReference type="CDD" id="cd00515">
    <property type="entry name" value="HAM1"/>
    <property type="match status" value="1"/>
</dbReference>
<dbReference type="InterPro" id="IPR002637">
    <property type="entry name" value="RdgB/HAM1"/>
</dbReference>
<dbReference type="Proteomes" id="UP000766595">
    <property type="component" value="Unassembled WGS sequence"/>
</dbReference>
<comment type="subunit">
    <text evidence="2 10">Homodimer.</text>
</comment>
<dbReference type="Pfam" id="PF01725">
    <property type="entry name" value="Ham1p_like"/>
    <property type="match status" value="1"/>
</dbReference>
<protein>
    <recommendedName>
        <fullName evidence="10">dITP/XTP pyrophosphatase</fullName>
        <ecNumber evidence="10">3.6.1.66</ecNumber>
    </recommendedName>
    <alternativeName>
        <fullName evidence="10">Non-canonical purine NTP pyrophosphatase</fullName>
    </alternativeName>
    <alternativeName>
        <fullName evidence="10">Non-standard purine NTP pyrophosphatase</fullName>
    </alternativeName>
    <alternativeName>
        <fullName evidence="10">Nucleoside-triphosphate diphosphatase</fullName>
    </alternativeName>
    <alternativeName>
        <fullName evidence="10">Nucleoside-triphosphate pyrophosphatase</fullName>
        <shortName evidence="10">NTPase</shortName>
    </alternativeName>
</protein>
<feature type="binding site" evidence="10">
    <location>
        <position position="47"/>
    </location>
    <ligand>
        <name>Mg(2+)</name>
        <dbReference type="ChEBI" id="CHEBI:18420"/>
    </ligand>
</feature>
<evidence type="ECO:0000256" key="2">
    <source>
        <dbReference type="ARBA" id="ARBA00011738"/>
    </source>
</evidence>
<dbReference type="FunFam" id="3.90.950.10:FF:000001">
    <property type="entry name" value="dITP/XTP pyrophosphatase"/>
    <property type="match status" value="1"/>
</dbReference>
<dbReference type="RefSeq" id="WP_261969423.1">
    <property type="nucleotide sequence ID" value="NZ_JAHHZF010000007.1"/>
</dbReference>
<dbReference type="GO" id="GO:0000166">
    <property type="term" value="F:nucleotide binding"/>
    <property type="evidence" value="ECO:0007669"/>
    <property type="project" value="UniProtKB-KW"/>
</dbReference>
<evidence type="ECO:0000256" key="8">
    <source>
        <dbReference type="ARBA" id="ARBA00051875"/>
    </source>
</evidence>